<dbReference type="AlphaFoldDB" id="A0A3E0UGA5"/>
<dbReference type="OrthoDB" id="7170694at2"/>
<proteinExistence type="predicted"/>
<dbReference type="EMBL" id="QUOV01000001">
    <property type="protein sequence ID" value="REL35617.1"/>
    <property type="molecule type" value="Genomic_DNA"/>
</dbReference>
<gene>
    <name evidence="1" type="ORF">DXX92_09770</name>
</gene>
<sequence length="260" mass="28908">MFNLFKNKPFLAPEDQTFHIETYRWLLRNFGGEDFYQATSLVLPTKAYFPVEADNAEAAAIATFNSVKQHANMAEWDCILEAQQEDANPFISAGIAIQNAPVSPNGTFQATASDKVIITYNPVLVGQPMQLVATLAYELAHYLTATAKDEPPGGWDNWEFATDIAATFMGFGIFMANSAFNFSQYADADSQGWKSSRSGYLSENEHVYALAIFLLLKDLPINEASRYLKPHLGKQLKKAMKLLSNSDFIIELKVVQKAAI</sequence>
<comment type="caution">
    <text evidence="1">The sequence shown here is derived from an EMBL/GenBank/DDBJ whole genome shotgun (WGS) entry which is preliminary data.</text>
</comment>
<reference evidence="1 2" key="1">
    <citation type="submission" date="2018-08" db="EMBL/GenBank/DDBJ databases">
        <title>Thalassotalea euphylliae genome.</title>
        <authorList>
            <person name="Summers S."/>
            <person name="Rice S.A."/>
            <person name="Freckelton M.L."/>
            <person name="Nedved B.T."/>
            <person name="Hadfield M.G."/>
        </authorList>
    </citation>
    <scope>NUCLEOTIDE SEQUENCE [LARGE SCALE GENOMIC DNA]</scope>
    <source>
        <strain evidence="1 2">H2</strain>
    </source>
</reference>
<accession>A0A3E0UGA5</accession>
<organism evidence="1 2">
    <name type="scientific">Thalassotalea euphylliae</name>
    <dbReference type="NCBI Taxonomy" id="1655234"/>
    <lineage>
        <taxon>Bacteria</taxon>
        <taxon>Pseudomonadati</taxon>
        <taxon>Pseudomonadota</taxon>
        <taxon>Gammaproteobacteria</taxon>
        <taxon>Alteromonadales</taxon>
        <taxon>Colwelliaceae</taxon>
        <taxon>Thalassotalea</taxon>
    </lineage>
</organism>
<dbReference type="Proteomes" id="UP000256999">
    <property type="component" value="Unassembled WGS sequence"/>
</dbReference>
<evidence type="ECO:0000313" key="1">
    <source>
        <dbReference type="EMBL" id="REL35617.1"/>
    </source>
</evidence>
<evidence type="ECO:0000313" key="2">
    <source>
        <dbReference type="Proteomes" id="UP000256999"/>
    </source>
</evidence>
<protein>
    <submittedName>
        <fullName evidence="1">Uncharacterized protein</fullName>
    </submittedName>
</protein>
<name>A0A3E0UGA5_9GAMM</name>